<dbReference type="RefSeq" id="WP_117895858.1">
    <property type="nucleotide sequence ID" value="NZ_CABJCV010000023.1"/>
</dbReference>
<evidence type="ECO:0000259" key="2">
    <source>
        <dbReference type="PROSITE" id="PS50943"/>
    </source>
</evidence>
<dbReference type="SUPFAM" id="SSF47413">
    <property type="entry name" value="lambda repressor-like DNA-binding domains"/>
    <property type="match status" value="1"/>
</dbReference>
<dbReference type="InterPro" id="IPR001387">
    <property type="entry name" value="Cro/C1-type_HTH"/>
</dbReference>
<sequence>MKINEVIRQRRKELGLTQDRVAELLGVSAPAVNKWENGNSYPDITLLPPLARL</sequence>
<dbReference type="GO" id="GO:0003677">
    <property type="term" value="F:DNA binding"/>
    <property type="evidence" value="ECO:0007669"/>
    <property type="project" value="UniProtKB-KW"/>
</dbReference>
<evidence type="ECO:0000313" key="3">
    <source>
        <dbReference type="EMBL" id="RGR69533.1"/>
    </source>
</evidence>
<dbReference type="PROSITE" id="PS50943">
    <property type="entry name" value="HTH_CROC1"/>
    <property type="match status" value="1"/>
</dbReference>
<feature type="domain" description="HTH cro/C1-type" evidence="2">
    <location>
        <begin position="7"/>
        <end position="53"/>
    </location>
</feature>
<dbReference type="Gene3D" id="1.10.260.40">
    <property type="entry name" value="lambda repressor-like DNA-binding domains"/>
    <property type="match status" value="1"/>
</dbReference>
<evidence type="ECO:0000256" key="1">
    <source>
        <dbReference type="ARBA" id="ARBA00023125"/>
    </source>
</evidence>
<keyword evidence="4" id="KW-1185">Reference proteome</keyword>
<gene>
    <name evidence="3" type="ORF">DWY25_14625</name>
</gene>
<protein>
    <submittedName>
        <fullName evidence="3">XRE family transcriptional regulator</fullName>
    </submittedName>
</protein>
<keyword evidence="1" id="KW-0238">DNA-binding</keyword>
<dbReference type="Proteomes" id="UP000284178">
    <property type="component" value="Unassembled WGS sequence"/>
</dbReference>
<dbReference type="EMBL" id="QRUP01000023">
    <property type="protein sequence ID" value="RGR69533.1"/>
    <property type="molecule type" value="Genomic_DNA"/>
</dbReference>
<dbReference type="InterPro" id="IPR010982">
    <property type="entry name" value="Lambda_DNA-bd_dom_sf"/>
</dbReference>
<organism evidence="3 4">
    <name type="scientific">Holdemania filiformis</name>
    <dbReference type="NCBI Taxonomy" id="61171"/>
    <lineage>
        <taxon>Bacteria</taxon>
        <taxon>Bacillati</taxon>
        <taxon>Bacillota</taxon>
        <taxon>Erysipelotrichia</taxon>
        <taxon>Erysipelotrichales</taxon>
        <taxon>Erysipelotrichaceae</taxon>
        <taxon>Holdemania</taxon>
    </lineage>
</organism>
<proteinExistence type="predicted"/>
<accession>A0A412FN22</accession>
<dbReference type="CDD" id="cd00093">
    <property type="entry name" value="HTH_XRE"/>
    <property type="match status" value="1"/>
</dbReference>
<name>A0A412FN22_9FIRM</name>
<reference evidence="3 4" key="1">
    <citation type="submission" date="2018-08" db="EMBL/GenBank/DDBJ databases">
        <title>A genome reference for cultivated species of the human gut microbiota.</title>
        <authorList>
            <person name="Zou Y."/>
            <person name="Xue W."/>
            <person name="Luo G."/>
        </authorList>
    </citation>
    <scope>NUCLEOTIDE SEQUENCE [LARGE SCALE GENOMIC DNA]</scope>
    <source>
        <strain evidence="3 4">AF24-29</strain>
    </source>
</reference>
<evidence type="ECO:0000313" key="4">
    <source>
        <dbReference type="Proteomes" id="UP000284178"/>
    </source>
</evidence>
<dbReference type="PANTHER" id="PTHR46558:SF11">
    <property type="entry name" value="HTH-TYPE TRANSCRIPTIONAL REGULATOR XRE"/>
    <property type="match status" value="1"/>
</dbReference>
<dbReference type="Pfam" id="PF01381">
    <property type="entry name" value="HTH_3"/>
    <property type="match status" value="1"/>
</dbReference>
<dbReference type="AlphaFoldDB" id="A0A412FN22"/>
<dbReference type="GeneID" id="83016635"/>
<comment type="caution">
    <text evidence="3">The sequence shown here is derived from an EMBL/GenBank/DDBJ whole genome shotgun (WGS) entry which is preliminary data.</text>
</comment>
<dbReference type="PANTHER" id="PTHR46558">
    <property type="entry name" value="TRACRIPTIONAL REGULATORY PROTEIN-RELATED-RELATED"/>
    <property type="match status" value="1"/>
</dbReference>
<dbReference type="SMART" id="SM00530">
    <property type="entry name" value="HTH_XRE"/>
    <property type="match status" value="1"/>
</dbReference>